<dbReference type="NCBIfam" id="NF041216">
    <property type="entry name" value="CU044_2847_fam"/>
    <property type="match status" value="1"/>
</dbReference>
<dbReference type="EMBL" id="LUUG01000070">
    <property type="protein sequence ID" value="OAI04774.1"/>
    <property type="molecule type" value="Genomic_DNA"/>
</dbReference>
<comment type="caution">
    <text evidence="2">The sequence shown here is derived from an EMBL/GenBank/DDBJ whole genome shotgun (WGS) entry which is preliminary data.</text>
</comment>
<evidence type="ECO:0000313" key="2">
    <source>
        <dbReference type="EMBL" id="OAI04774.1"/>
    </source>
</evidence>
<proteinExistence type="predicted"/>
<evidence type="ECO:0000259" key="1">
    <source>
        <dbReference type="Pfam" id="PF19493"/>
    </source>
</evidence>
<dbReference type="Pfam" id="PF19493">
    <property type="entry name" value="Trypco1"/>
    <property type="match status" value="1"/>
</dbReference>
<gene>
    <name evidence="2" type="ORF">A1332_14070</name>
</gene>
<feature type="domain" description="Trypsin-co-occurring" evidence="1">
    <location>
        <begin position="11"/>
        <end position="100"/>
    </location>
</feature>
<dbReference type="RefSeq" id="WP_064008573.1">
    <property type="nucleotide sequence ID" value="NZ_LUUG01000070.1"/>
</dbReference>
<reference evidence="2 3" key="1">
    <citation type="submission" date="2016-03" db="EMBL/GenBank/DDBJ databases">
        <authorList>
            <person name="Ploux O."/>
        </authorList>
    </citation>
    <scope>NUCLEOTIDE SEQUENCE [LARGE SCALE GENOMIC DNA]</scope>
    <source>
        <strain evidence="2 3">R-45363</strain>
    </source>
</reference>
<accession>A0A177MH37</accession>
<sequence>MNVVEFDVDTVKIRFEAPKGALVQGKSDDGKPTLLAKAASTLEEAATATGKLVEIFSKNLISPDIESVEIALGIKLEGQTGFLFVNSKAEAAITVTATMKPKKK</sequence>
<dbReference type="AlphaFoldDB" id="A0A177MH37"/>
<dbReference type="InterPro" id="IPR045794">
    <property type="entry name" value="Trypco1"/>
</dbReference>
<dbReference type="Proteomes" id="UP000078090">
    <property type="component" value="Unassembled WGS sequence"/>
</dbReference>
<organism evidence="2 3">
    <name type="scientific">Methylomonas methanica</name>
    <dbReference type="NCBI Taxonomy" id="421"/>
    <lineage>
        <taxon>Bacteria</taxon>
        <taxon>Pseudomonadati</taxon>
        <taxon>Pseudomonadota</taxon>
        <taxon>Gammaproteobacteria</taxon>
        <taxon>Methylococcales</taxon>
        <taxon>Methylococcaceae</taxon>
        <taxon>Methylomonas</taxon>
    </lineage>
</organism>
<evidence type="ECO:0000313" key="3">
    <source>
        <dbReference type="Proteomes" id="UP000078090"/>
    </source>
</evidence>
<name>A0A177MH37_METMH</name>
<protein>
    <recommendedName>
        <fullName evidence="1">Trypsin-co-occurring domain-containing protein</fullName>
    </recommendedName>
</protein>